<organism evidence="2 3">
    <name type="scientific">Methanohalophilus euhalobius</name>
    <dbReference type="NCBI Taxonomy" id="51203"/>
    <lineage>
        <taxon>Archaea</taxon>
        <taxon>Methanobacteriati</taxon>
        <taxon>Methanobacteriota</taxon>
        <taxon>Stenosarchaea group</taxon>
        <taxon>Methanomicrobia</taxon>
        <taxon>Methanosarcinales</taxon>
        <taxon>Methanosarcinaceae</taxon>
        <taxon>Methanohalophilus</taxon>
    </lineage>
</organism>
<keyword evidence="1" id="KW-0812">Transmembrane</keyword>
<proteinExistence type="predicted"/>
<dbReference type="EMBL" id="PVBU01000004">
    <property type="protein sequence ID" value="PQV42886.1"/>
    <property type="molecule type" value="Genomic_DNA"/>
</dbReference>
<feature type="transmembrane region" description="Helical" evidence="1">
    <location>
        <begin position="7"/>
        <end position="25"/>
    </location>
</feature>
<comment type="caution">
    <text evidence="2">The sequence shown here is derived from an EMBL/GenBank/DDBJ whole genome shotgun (WGS) entry which is preliminary data.</text>
</comment>
<evidence type="ECO:0000313" key="3">
    <source>
        <dbReference type="Proteomes" id="UP000251060"/>
    </source>
</evidence>
<gene>
    <name evidence="2" type="ORF">B0H22_104143</name>
</gene>
<name>A0A314ZXP7_9EURY</name>
<keyword evidence="1" id="KW-1133">Transmembrane helix</keyword>
<dbReference type="AlphaFoldDB" id="A0A314ZXP7"/>
<evidence type="ECO:0000256" key="1">
    <source>
        <dbReference type="SAM" id="Phobius"/>
    </source>
</evidence>
<sequence length="53" mass="6162">MLDAKYMGLIVMALFSGTMLVHQWLSLYNRLDYTVVFYAGLLILSFSLMLIKR</sequence>
<feature type="transmembrane region" description="Helical" evidence="1">
    <location>
        <begin position="31"/>
        <end position="51"/>
    </location>
</feature>
<reference evidence="2 3" key="1">
    <citation type="submission" date="2018-02" db="EMBL/GenBank/DDBJ databases">
        <title>Subsurface microbial communities from deep shales in Ohio and West Virginia, USA.</title>
        <authorList>
            <person name="Wrighton K."/>
        </authorList>
    </citation>
    <scope>NUCLEOTIDE SEQUENCE [LARGE SCALE GENOMIC DNA]</scope>
    <source>
        <strain evidence="2 3">DSM 10369</strain>
    </source>
</reference>
<dbReference type="Proteomes" id="UP000251060">
    <property type="component" value="Unassembled WGS sequence"/>
</dbReference>
<accession>A0A314ZXP7</accession>
<protein>
    <submittedName>
        <fullName evidence="2">Uncharacterized protein</fullName>
    </submittedName>
</protein>
<evidence type="ECO:0000313" key="2">
    <source>
        <dbReference type="EMBL" id="PQV42886.1"/>
    </source>
</evidence>
<keyword evidence="1" id="KW-0472">Membrane</keyword>